<dbReference type="GO" id="GO:0006886">
    <property type="term" value="P:intracellular protein transport"/>
    <property type="evidence" value="ECO:0007669"/>
    <property type="project" value="InterPro"/>
</dbReference>
<dbReference type="Gene3D" id="1.20.120.730">
    <property type="entry name" value="Sec23/Sec24 helical domain"/>
    <property type="match status" value="1"/>
</dbReference>
<dbReference type="Proteomes" id="UP001377567">
    <property type="component" value="Unassembled WGS sequence"/>
</dbReference>
<evidence type="ECO:0000256" key="1">
    <source>
        <dbReference type="ARBA" id="ARBA00004394"/>
    </source>
</evidence>
<dbReference type="Pfam" id="PF00626">
    <property type="entry name" value="Gelsolin"/>
    <property type="match status" value="1"/>
</dbReference>
<dbReference type="InterPro" id="IPR036175">
    <property type="entry name" value="Sec23/24_helical_dom_sf"/>
</dbReference>
<gene>
    <name evidence="17" type="ORF">DAKH74_033580</name>
</gene>
<dbReference type="InterPro" id="IPR007123">
    <property type="entry name" value="Gelsolin-like_dom"/>
</dbReference>
<evidence type="ECO:0000256" key="8">
    <source>
        <dbReference type="ARBA" id="ARBA00022892"/>
    </source>
</evidence>
<keyword evidence="6" id="KW-0963">Cytoplasm</keyword>
<dbReference type="Pfam" id="PF04815">
    <property type="entry name" value="Sec23_helical"/>
    <property type="match status" value="1"/>
</dbReference>
<dbReference type="InterPro" id="IPR029006">
    <property type="entry name" value="ADF-H/Gelsolin-like_dom_sf"/>
</dbReference>
<evidence type="ECO:0000259" key="14">
    <source>
        <dbReference type="Pfam" id="PF04811"/>
    </source>
</evidence>
<dbReference type="InterPro" id="IPR036180">
    <property type="entry name" value="Gelsolin-like_dom_sf"/>
</dbReference>
<dbReference type="PANTHER" id="PTHR13803:SF39">
    <property type="entry name" value="SECRETORY 24AB, ISOFORM A"/>
    <property type="match status" value="1"/>
</dbReference>
<evidence type="ECO:0000256" key="2">
    <source>
        <dbReference type="ARBA" id="ARBA00004496"/>
    </source>
</evidence>
<dbReference type="InterPro" id="IPR036465">
    <property type="entry name" value="vWFA_dom_sf"/>
</dbReference>
<evidence type="ECO:0000256" key="6">
    <source>
        <dbReference type="ARBA" id="ARBA00022490"/>
    </source>
</evidence>
<keyword evidence="18" id="KW-1185">Reference proteome</keyword>
<proteinExistence type="inferred from homology"/>
<dbReference type="SUPFAM" id="SSF53300">
    <property type="entry name" value="vWA-like"/>
    <property type="match status" value="1"/>
</dbReference>
<keyword evidence="5" id="KW-0813">Transport</keyword>
<evidence type="ECO:0000259" key="15">
    <source>
        <dbReference type="Pfam" id="PF04815"/>
    </source>
</evidence>
<reference evidence="17 18" key="1">
    <citation type="journal article" date="2023" name="Elife">
        <title>Identification of key yeast species and microbe-microbe interactions impacting larval growth of Drosophila in the wild.</title>
        <authorList>
            <person name="Mure A."/>
            <person name="Sugiura Y."/>
            <person name="Maeda R."/>
            <person name="Honda K."/>
            <person name="Sakurai N."/>
            <person name="Takahashi Y."/>
            <person name="Watada M."/>
            <person name="Katoh T."/>
            <person name="Gotoh A."/>
            <person name="Gotoh Y."/>
            <person name="Taniguchi I."/>
            <person name="Nakamura K."/>
            <person name="Hayashi T."/>
            <person name="Katayama T."/>
            <person name="Uemura T."/>
            <person name="Hattori Y."/>
        </authorList>
    </citation>
    <scope>NUCLEOTIDE SEQUENCE [LARGE SCALE GENOMIC DNA]</scope>
    <source>
        <strain evidence="17 18">KH-74</strain>
    </source>
</reference>
<dbReference type="SUPFAM" id="SSF81811">
    <property type="entry name" value="Helical domain of Sec23/24"/>
    <property type="match status" value="1"/>
</dbReference>
<dbReference type="GO" id="GO:0090110">
    <property type="term" value="P:COPII-coated vesicle cargo loading"/>
    <property type="evidence" value="ECO:0007669"/>
    <property type="project" value="TreeGrafter"/>
</dbReference>
<dbReference type="GO" id="GO:0070971">
    <property type="term" value="C:endoplasmic reticulum exit site"/>
    <property type="evidence" value="ECO:0007669"/>
    <property type="project" value="TreeGrafter"/>
</dbReference>
<dbReference type="GO" id="GO:0005789">
    <property type="term" value="C:endoplasmic reticulum membrane"/>
    <property type="evidence" value="ECO:0007669"/>
    <property type="project" value="UniProtKB-SubCell"/>
</dbReference>
<keyword evidence="9" id="KW-0653">Protein transport</keyword>
<dbReference type="GO" id="GO:0030127">
    <property type="term" value="C:COPII vesicle coat"/>
    <property type="evidence" value="ECO:0007669"/>
    <property type="project" value="InterPro"/>
</dbReference>
<keyword evidence="10" id="KW-0333">Golgi apparatus</keyword>
<evidence type="ECO:0000256" key="10">
    <source>
        <dbReference type="ARBA" id="ARBA00023034"/>
    </source>
</evidence>
<evidence type="ECO:0000259" key="13">
    <source>
        <dbReference type="Pfam" id="PF04810"/>
    </source>
</evidence>
<feature type="domain" description="Zinc finger Sec23/Sec24-type" evidence="13">
    <location>
        <begin position="235"/>
        <end position="273"/>
    </location>
</feature>
<dbReference type="PANTHER" id="PTHR13803">
    <property type="entry name" value="SEC24-RELATED PROTEIN"/>
    <property type="match status" value="1"/>
</dbReference>
<comment type="similarity">
    <text evidence="4">Belongs to the SEC23/SEC24 family. SEC24 subfamily.</text>
</comment>
<feature type="domain" description="Sec23/Sec24 helical" evidence="15">
    <location>
        <begin position="670"/>
        <end position="774"/>
    </location>
</feature>
<dbReference type="Gene3D" id="3.40.50.410">
    <property type="entry name" value="von Willebrand factor, type A domain"/>
    <property type="match status" value="1"/>
</dbReference>
<protein>
    <submittedName>
        <fullName evidence="17">Uncharacterized protein</fullName>
    </submittedName>
</protein>
<feature type="domain" description="Sec23/Sec24 trunk" evidence="14">
    <location>
        <begin position="318"/>
        <end position="552"/>
    </location>
</feature>
<dbReference type="EMBL" id="BTGD01000010">
    <property type="protein sequence ID" value="GMM56742.1"/>
    <property type="molecule type" value="Genomic_DNA"/>
</dbReference>
<evidence type="ECO:0000259" key="12">
    <source>
        <dbReference type="Pfam" id="PF00626"/>
    </source>
</evidence>
<dbReference type="AlphaFoldDB" id="A0AAV5S0B0"/>
<organism evidence="17 18">
    <name type="scientific">Maudiozyma humilis</name>
    <name type="common">Sour dough yeast</name>
    <name type="synonym">Kazachstania humilis</name>
    <dbReference type="NCBI Taxonomy" id="51915"/>
    <lineage>
        <taxon>Eukaryota</taxon>
        <taxon>Fungi</taxon>
        <taxon>Dikarya</taxon>
        <taxon>Ascomycota</taxon>
        <taxon>Saccharomycotina</taxon>
        <taxon>Saccharomycetes</taxon>
        <taxon>Saccharomycetales</taxon>
        <taxon>Saccharomycetaceae</taxon>
        <taxon>Maudiozyma</taxon>
    </lineage>
</organism>
<dbReference type="InterPro" id="IPR006896">
    <property type="entry name" value="Sec23/24_trunk_dom"/>
</dbReference>
<dbReference type="Pfam" id="PF04810">
    <property type="entry name" value="zf-Sec23_Sec24"/>
    <property type="match status" value="1"/>
</dbReference>
<dbReference type="InterPro" id="IPR006895">
    <property type="entry name" value="Znf_Sec23_Sec24"/>
</dbReference>
<dbReference type="SUPFAM" id="SSF82754">
    <property type="entry name" value="C-terminal, gelsolin-like domain of Sec23/24"/>
    <property type="match status" value="1"/>
</dbReference>
<keyword evidence="7" id="KW-0256">Endoplasmic reticulum</keyword>
<dbReference type="Pfam" id="PF04811">
    <property type="entry name" value="Sec23_trunk"/>
    <property type="match status" value="1"/>
</dbReference>
<evidence type="ECO:0000256" key="4">
    <source>
        <dbReference type="ARBA" id="ARBA00008334"/>
    </source>
</evidence>
<name>A0AAV5S0B0_MAUHU</name>
<evidence type="ECO:0000256" key="7">
    <source>
        <dbReference type="ARBA" id="ARBA00022824"/>
    </source>
</evidence>
<comment type="subcellular location">
    <subcellularLocation>
        <location evidence="2">Cytoplasm</location>
    </subcellularLocation>
    <subcellularLocation>
        <location evidence="3">Endoplasmic reticulum membrane</location>
    </subcellularLocation>
    <subcellularLocation>
        <location evidence="1">Golgi apparatus membrane</location>
    </subcellularLocation>
</comment>
<dbReference type="Gene3D" id="3.40.20.10">
    <property type="entry name" value="Severin"/>
    <property type="match status" value="1"/>
</dbReference>
<feature type="domain" description="Gelsolin-like" evidence="12">
    <location>
        <begin position="805"/>
        <end position="866"/>
    </location>
</feature>
<evidence type="ECO:0000256" key="9">
    <source>
        <dbReference type="ARBA" id="ARBA00022927"/>
    </source>
</evidence>
<evidence type="ECO:0000256" key="5">
    <source>
        <dbReference type="ARBA" id="ARBA00022448"/>
    </source>
</evidence>
<dbReference type="Gene3D" id="2.60.40.1670">
    <property type="entry name" value="beta-sandwich domain of Sec23/24"/>
    <property type="match status" value="1"/>
</dbReference>
<dbReference type="SUPFAM" id="SSF82919">
    <property type="entry name" value="Zn-finger domain of Sec23/24"/>
    <property type="match status" value="1"/>
</dbReference>
<dbReference type="InterPro" id="IPR012990">
    <property type="entry name" value="Beta-sandwich_Sec23_24"/>
</dbReference>
<dbReference type="InterPro" id="IPR036174">
    <property type="entry name" value="Znf_Sec23_Sec24_sf"/>
</dbReference>
<dbReference type="InterPro" id="IPR050550">
    <property type="entry name" value="SEC23_SEC24_subfamily"/>
</dbReference>
<evidence type="ECO:0000256" key="3">
    <source>
        <dbReference type="ARBA" id="ARBA00004586"/>
    </source>
</evidence>
<keyword evidence="8" id="KW-0931">ER-Golgi transport</keyword>
<dbReference type="GO" id="GO:0000149">
    <property type="term" value="F:SNARE binding"/>
    <property type="evidence" value="ECO:0007669"/>
    <property type="project" value="TreeGrafter"/>
</dbReference>
<dbReference type="GO" id="GO:0000139">
    <property type="term" value="C:Golgi membrane"/>
    <property type="evidence" value="ECO:0007669"/>
    <property type="project" value="UniProtKB-SubCell"/>
</dbReference>
<dbReference type="Gene3D" id="2.30.30.380">
    <property type="entry name" value="Zn-finger domain of Sec23/24"/>
    <property type="match status" value="1"/>
</dbReference>
<comment type="caution">
    <text evidence="17">The sequence shown here is derived from an EMBL/GenBank/DDBJ whole genome shotgun (WGS) entry which is preliminary data.</text>
</comment>
<dbReference type="GO" id="GO:0008270">
    <property type="term" value="F:zinc ion binding"/>
    <property type="evidence" value="ECO:0007669"/>
    <property type="project" value="InterPro"/>
</dbReference>
<feature type="domain" description="Sec23/Sec24 beta-sandwich" evidence="16">
    <location>
        <begin position="577"/>
        <end position="658"/>
    </location>
</feature>
<accession>A0AAV5S0B0</accession>
<evidence type="ECO:0000259" key="16">
    <source>
        <dbReference type="Pfam" id="PF08033"/>
    </source>
</evidence>
<dbReference type="InterPro" id="IPR006900">
    <property type="entry name" value="Sec23/24_helical_dom"/>
</dbReference>
<evidence type="ECO:0000313" key="18">
    <source>
        <dbReference type="Proteomes" id="UP001377567"/>
    </source>
</evidence>
<evidence type="ECO:0000313" key="17">
    <source>
        <dbReference type="EMBL" id="GMM56742.1"/>
    </source>
</evidence>
<sequence>MSQSPSKRYTSTPKKSVSAANLLGRDNTVFTPPALNLPKIASSASLSTSPYTRNQLYMSQRQQHLHDQINIATQSLDDLQIHNVPMLDTDTMFSNLTPMSSNVSLSTLEEVSPMQPQVYINSGSEQGSQPYVNSFASLSNINLSSKRMDLLSQMTPEISDLYQAPPKIELPYGDTPFNYDSTVPISEYVRSTIAAVPSKANMLKKSNIPLALVVKPYTSLYDVKAPVPMCTGDFIIKCRRCGAYLNPYVKFTPHSNQWRCNFCKLANNLPIMYSRDDINKSSDTVVNNDLYRDRIEVKNSVVEYALHDPIDRSAINSLNYTFIIDVSYNSIKNGMLQKTVGTIRETLDRIPSYDNGSTLSLICVNDALHFFSIIADEISEEKKMTSCFTMYDIHDLDEAWLPVPPHRLRIPIVSHIKNIKHVLETIPSLFKNGSGCFFALGPALEASFKILEKTGGKIVVTGATLPNIGIGKLKDREARKTGVNDMRSEFGLSSNALQCQDEFYHEFPLKCLEHGISIDLFFSATDNYLDIATISNLPRATSGRMHYYRGIKAQDNQFDDVKYSIELYSTLTMDVSLDTVMKVQTSSNITVSSVYGHIFEKSPGLFYSPVMPRVQTYVFDLEMNGDSANDTACFQISVISTLTSGERRLRVITLALPIISSMTELYNKADQVAIAMYYARKAADDMRLETSESVRSTMKAELSKLLQSYTKEVIGPRLRNEAKNTFQISTSLKLLPLMVLALLKSTGFRDAQMSDDIRMGFISIIETCSIPDFVKMIYPTIYPLHEMRVVAQQPKAMNDSVLNCQEGGIYLIDNTVDLVLWVDSHIDKEMLADLFGTENIEDIVQGLNEIPEFPDSSFNYNVRNFLERLREKTQESNVKYQSLYIFIGHRTPENSVVPYGSDSAKLQGVASGIIDSMVEDPNYQCGSYQQYIEELYSKIIGK</sequence>
<dbReference type="SUPFAM" id="SSF81995">
    <property type="entry name" value="beta-sandwich domain of Sec23/24"/>
    <property type="match status" value="1"/>
</dbReference>
<keyword evidence="11" id="KW-0472">Membrane</keyword>
<dbReference type="Pfam" id="PF08033">
    <property type="entry name" value="Sec23_BS"/>
    <property type="match status" value="1"/>
</dbReference>
<evidence type="ECO:0000256" key="11">
    <source>
        <dbReference type="ARBA" id="ARBA00023136"/>
    </source>
</evidence>